<evidence type="ECO:0000256" key="4">
    <source>
        <dbReference type="ARBA" id="ARBA00022980"/>
    </source>
</evidence>
<evidence type="ECO:0000256" key="6">
    <source>
        <dbReference type="ARBA" id="ARBA00035287"/>
    </source>
</evidence>
<keyword evidence="8" id="KW-0150">Chloroplast</keyword>
<geneLocation type="chloroplast" evidence="8"/>
<gene>
    <name evidence="7 8" type="primary">rpl23</name>
    <name evidence="8" type="ORF">C00024_162</name>
</gene>
<dbReference type="AlphaFoldDB" id="A0A1G4P0M6"/>
<dbReference type="PANTHER" id="PTHR11620">
    <property type="entry name" value="60S RIBOSOMAL PROTEIN L23A"/>
    <property type="match status" value="1"/>
</dbReference>
<comment type="similarity">
    <text evidence="1 7">Belongs to the universal ribosomal protein uL23 family.</text>
</comment>
<comment type="function">
    <text evidence="7">Binds to 23S rRNA.</text>
</comment>
<dbReference type="NCBIfam" id="NF004368">
    <property type="entry name" value="PRK05738.3-4"/>
    <property type="match status" value="1"/>
</dbReference>
<dbReference type="Gene3D" id="3.30.70.330">
    <property type="match status" value="1"/>
</dbReference>
<dbReference type="GO" id="GO:0006412">
    <property type="term" value="P:translation"/>
    <property type="evidence" value="ECO:0007669"/>
    <property type="project" value="UniProtKB-UniRule"/>
</dbReference>
<protein>
    <recommendedName>
        <fullName evidence="6 7">Large ribosomal subunit protein uL23c</fullName>
    </recommendedName>
</protein>
<dbReference type="GO" id="GO:1990904">
    <property type="term" value="C:ribonucleoprotein complex"/>
    <property type="evidence" value="ECO:0007669"/>
    <property type="project" value="UniProtKB-KW"/>
</dbReference>
<evidence type="ECO:0000256" key="7">
    <source>
        <dbReference type="HAMAP-Rule" id="MF_01369"/>
    </source>
</evidence>
<dbReference type="InterPro" id="IPR012677">
    <property type="entry name" value="Nucleotide-bd_a/b_plait_sf"/>
</dbReference>
<dbReference type="GO" id="GO:0009507">
    <property type="term" value="C:chloroplast"/>
    <property type="evidence" value="ECO:0007669"/>
    <property type="project" value="UniProtKB-SubCell"/>
</dbReference>
<dbReference type="NCBIfam" id="NF004363">
    <property type="entry name" value="PRK05738.2-4"/>
    <property type="match status" value="1"/>
</dbReference>
<dbReference type="EMBL" id="LT622878">
    <property type="protein sequence ID" value="SCW24448.1"/>
    <property type="molecule type" value="Genomic_DNA"/>
</dbReference>
<keyword evidence="8" id="KW-0934">Plastid</keyword>
<evidence type="ECO:0000313" key="8">
    <source>
        <dbReference type="EMBL" id="SCW24448.1"/>
    </source>
</evidence>
<comment type="subcellular location">
    <subcellularLocation>
        <location evidence="7">Plastid</location>
        <location evidence="7">Chloroplast</location>
    </subcellularLocation>
</comment>
<keyword evidence="5 7" id="KW-0687">Ribonucleoprotein</keyword>
<name>A0A1G4P0M6_9FLOR</name>
<dbReference type="InterPro" id="IPR013025">
    <property type="entry name" value="Ribosomal_uL23-like"/>
</dbReference>
<evidence type="ECO:0000256" key="5">
    <source>
        <dbReference type="ARBA" id="ARBA00023274"/>
    </source>
</evidence>
<dbReference type="HAMAP" id="MF_01369_B">
    <property type="entry name" value="Ribosomal_uL23_B"/>
    <property type="match status" value="1"/>
</dbReference>
<accession>A0A1G4P0M6</accession>
<proteinExistence type="inferred from homology"/>
<dbReference type="GO" id="GO:0019843">
    <property type="term" value="F:rRNA binding"/>
    <property type="evidence" value="ECO:0007669"/>
    <property type="project" value="UniProtKB-UniRule"/>
</dbReference>
<organism evidence="8">
    <name type="scientific">Trichogloeopsis pedicellata</name>
    <dbReference type="NCBI Taxonomy" id="1495610"/>
    <lineage>
        <taxon>Eukaryota</taxon>
        <taxon>Rhodophyta</taxon>
        <taxon>Florideophyceae</taxon>
        <taxon>Nemaliophycidae</taxon>
        <taxon>Nemaliales</taxon>
        <taxon>Liagoraceae</taxon>
        <taxon>Trichogloeopsis</taxon>
    </lineage>
</organism>
<sequence>MLTNNSLYLTDLVHKPILTDKTTRLFEDNQYCFTVRQNTNKKDIKQAIEQIFNVKVVSVNTLRQPMRKRRVGKFIGRKTLYKKAIIKLRSGDKITLFPEN</sequence>
<dbReference type="InterPro" id="IPR012678">
    <property type="entry name" value="Ribosomal_uL23/eL15/eS24_sf"/>
</dbReference>
<evidence type="ECO:0000256" key="3">
    <source>
        <dbReference type="ARBA" id="ARBA00022884"/>
    </source>
</evidence>
<dbReference type="RefSeq" id="YP_009315790.1">
    <property type="nucleotide sequence ID" value="NC_031668.1"/>
</dbReference>
<evidence type="ECO:0000256" key="1">
    <source>
        <dbReference type="ARBA" id="ARBA00006700"/>
    </source>
</evidence>
<evidence type="ECO:0000256" key="2">
    <source>
        <dbReference type="ARBA" id="ARBA00022730"/>
    </source>
</evidence>
<reference evidence="8" key="2">
    <citation type="submission" date="2016-10" db="EMBL/GenBank/DDBJ databases">
        <authorList>
            <person name="de Groot N.N."/>
        </authorList>
    </citation>
    <scope>NUCLEOTIDE SEQUENCE</scope>
    <source>
        <strain evidence="8">C.0024</strain>
    </source>
</reference>
<keyword evidence="3 7" id="KW-0694">RNA-binding</keyword>
<reference evidence="8" key="1">
    <citation type="submission" date="2016-10" db="EMBL/GenBank/DDBJ databases">
        <title>Chloroplast genomes as a tool to resolve red algal phylogenies: a case study in the Nemaliales.</title>
        <authorList>
            <person name="Costa J.F."/>
            <person name="Lin S.M."/>
            <person name="Macaya E.C."/>
            <person name="Fernandez-Garcia C."/>
            <person name="Verbruggen H."/>
        </authorList>
    </citation>
    <scope>NUCLEOTIDE SEQUENCE</scope>
    <source>
        <strain evidence="8">C.0024</strain>
    </source>
</reference>
<dbReference type="GO" id="GO:0005840">
    <property type="term" value="C:ribosome"/>
    <property type="evidence" value="ECO:0007669"/>
    <property type="project" value="UniProtKB-KW"/>
</dbReference>
<dbReference type="GO" id="GO:0003735">
    <property type="term" value="F:structural constituent of ribosome"/>
    <property type="evidence" value="ECO:0007669"/>
    <property type="project" value="InterPro"/>
</dbReference>
<keyword evidence="4 7" id="KW-0689">Ribosomal protein</keyword>
<dbReference type="SUPFAM" id="SSF54189">
    <property type="entry name" value="Ribosomal proteins S24e, L23 and L15e"/>
    <property type="match status" value="1"/>
</dbReference>
<dbReference type="FunFam" id="3.30.70.330:FF:000001">
    <property type="entry name" value="50S ribosomal protein L23"/>
    <property type="match status" value="1"/>
</dbReference>
<keyword evidence="2 7" id="KW-0699">rRNA-binding</keyword>
<comment type="subunit">
    <text evidence="7">Part of the 50S ribosomal subunit.</text>
</comment>
<dbReference type="Pfam" id="PF00276">
    <property type="entry name" value="Ribosomal_L23"/>
    <property type="match status" value="1"/>
</dbReference>
<dbReference type="GeneID" id="30000373"/>